<reference evidence="4" key="1">
    <citation type="journal article" date="2023" name="Plant J.">
        <title>The genome of the king protea, Protea cynaroides.</title>
        <authorList>
            <person name="Chang J."/>
            <person name="Duong T.A."/>
            <person name="Schoeman C."/>
            <person name="Ma X."/>
            <person name="Roodt D."/>
            <person name="Barker N."/>
            <person name="Li Z."/>
            <person name="Van de Peer Y."/>
            <person name="Mizrachi E."/>
        </authorList>
    </citation>
    <scope>NUCLEOTIDE SEQUENCE</scope>
    <source>
        <tissue evidence="4">Young leaves</tissue>
    </source>
</reference>
<gene>
    <name evidence="4" type="ORF">NE237_014877</name>
</gene>
<dbReference type="OrthoDB" id="2014201at2759"/>
<keyword evidence="2" id="KW-0464">Manganese</keyword>
<keyword evidence="5" id="KW-1185">Reference proteome</keyword>
<accession>A0A9Q0KD71</accession>
<sequence>MASKSKVSGLRLKLFVTSLFSLSLSFLILTSTFLPNTHHIVVHHLQNRLPAGKISNWAIDIPTDLPKKLSPPFDFIAKVFSRRDAKIALVNTEGEEEEWAALGKTRLVGFDPVQEEIQWEDLFPEWIDEDEKWGPTSCPEIPMPRLEDYEDQFDVVVANIPCGNGMHKQGQGLRNVFRLQVNLVVANVVVRSGRRYYDDEDRTVYVVFIGSCGPMWEIFRCDDLLIHEGNSWIYRPDLRRLLQKVLMPVGSCKLALPYQIQGEGGVEFDFSKLYKQIEQPREAYVTVLHSSEAYVCGAIALAQSIIQTGSSKDLVLLADKSISKKSQQALRRAGWKIKNIKRIRNPLARKNAYNEWNYSKIRLWQFVEYDKVIFIDSDLIVVKNIDKFFRSPELSAVGNDKFLFNSGIMLIEPSMCVFRLLMKKRFKLVSYNGGDQGFLNEAFTWWHRWPARLNFLKIFNGEKEDTEHKVPENVYGIHYLGLKPWMCYRDYDCNWDRLDHQRFASDSAHVHFLNTPQDHIKCLQLQDDQEIPNSPPQLMLLAEIVKQKEIKKIGLADITDVFQNSDVVRLQVNLVVANLVVVSGRKREDGGGGGGDRPVFAVFIGSCEPMWEIFRCDELFRHEGDLWIFKPELKILKHKLRVPVGTCRRALPHIERESVVAASPSARSMTCNGHENGGSHSMVALKLQRVYRSYHTRQRLADTGVVAEELW</sequence>
<evidence type="ECO:0008006" key="6">
    <source>
        <dbReference type="Google" id="ProtNLM"/>
    </source>
</evidence>
<dbReference type="CDD" id="cd02537">
    <property type="entry name" value="GT8_Glycogenin"/>
    <property type="match status" value="1"/>
</dbReference>
<dbReference type="AlphaFoldDB" id="A0A9Q0KD71"/>
<evidence type="ECO:0000256" key="1">
    <source>
        <dbReference type="ARBA" id="ARBA00022676"/>
    </source>
</evidence>
<protein>
    <recommendedName>
        <fullName evidence="6">Hexosyltransferase</fullName>
    </recommendedName>
</protein>
<keyword evidence="3" id="KW-1133">Transmembrane helix</keyword>
<keyword evidence="1" id="KW-0328">Glycosyltransferase</keyword>
<organism evidence="4 5">
    <name type="scientific">Protea cynaroides</name>
    <dbReference type="NCBI Taxonomy" id="273540"/>
    <lineage>
        <taxon>Eukaryota</taxon>
        <taxon>Viridiplantae</taxon>
        <taxon>Streptophyta</taxon>
        <taxon>Embryophyta</taxon>
        <taxon>Tracheophyta</taxon>
        <taxon>Spermatophyta</taxon>
        <taxon>Magnoliopsida</taxon>
        <taxon>Proteales</taxon>
        <taxon>Proteaceae</taxon>
        <taxon>Protea</taxon>
    </lineage>
</organism>
<dbReference type="SUPFAM" id="SSF53448">
    <property type="entry name" value="Nucleotide-diphospho-sugar transferases"/>
    <property type="match status" value="1"/>
</dbReference>
<dbReference type="InterPro" id="IPR050587">
    <property type="entry name" value="GNT1/Glycosyltrans_8"/>
</dbReference>
<feature type="transmembrane region" description="Helical" evidence="3">
    <location>
        <begin position="12"/>
        <end position="34"/>
    </location>
</feature>
<dbReference type="Pfam" id="PF01501">
    <property type="entry name" value="Glyco_transf_8"/>
    <property type="match status" value="1"/>
</dbReference>
<evidence type="ECO:0000313" key="5">
    <source>
        <dbReference type="Proteomes" id="UP001141806"/>
    </source>
</evidence>
<keyword evidence="3" id="KW-0812">Transmembrane</keyword>
<dbReference type="PANTHER" id="PTHR11183">
    <property type="entry name" value="GLYCOGENIN SUBFAMILY MEMBER"/>
    <property type="match status" value="1"/>
</dbReference>
<dbReference type="Gene3D" id="3.90.550.10">
    <property type="entry name" value="Spore Coat Polysaccharide Biosynthesis Protein SpsA, Chain A"/>
    <property type="match status" value="1"/>
</dbReference>
<keyword evidence="3" id="KW-0472">Membrane</keyword>
<evidence type="ECO:0000313" key="4">
    <source>
        <dbReference type="EMBL" id="KAJ4968176.1"/>
    </source>
</evidence>
<dbReference type="EMBL" id="JAMYWD010000006">
    <property type="protein sequence ID" value="KAJ4968176.1"/>
    <property type="molecule type" value="Genomic_DNA"/>
</dbReference>
<dbReference type="InterPro" id="IPR002495">
    <property type="entry name" value="Glyco_trans_8"/>
</dbReference>
<dbReference type="Proteomes" id="UP001141806">
    <property type="component" value="Unassembled WGS sequence"/>
</dbReference>
<comment type="caution">
    <text evidence="4">The sequence shown here is derived from an EMBL/GenBank/DDBJ whole genome shotgun (WGS) entry which is preliminary data.</text>
</comment>
<keyword evidence="1" id="KW-0808">Transferase</keyword>
<evidence type="ECO:0000256" key="2">
    <source>
        <dbReference type="ARBA" id="ARBA00023211"/>
    </source>
</evidence>
<name>A0A9Q0KD71_9MAGN</name>
<evidence type="ECO:0000256" key="3">
    <source>
        <dbReference type="SAM" id="Phobius"/>
    </source>
</evidence>
<dbReference type="InterPro" id="IPR029044">
    <property type="entry name" value="Nucleotide-diphossugar_trans"/>
</dbReference>
<proteinExistence type="predicted"/>
<dbReference type="GO" id="GO:0016757">
    <property type="term" value="F:glycosyltransferase activity"/>
    <property type="evidence" value="ECO:0007669"/>
    <property type="project" value="UniProtKB-KW"/>
</dbReference>